<comment type="caution">
    <text evidence="2">The sequence shown here is derived from an EMBL/GenBank/DDBJ whole genome shotgun (WGS) entry which is preliminary data.</text>
</comment>
<keyword evidence="3" id="KW-1185">Reference proteome</keyword>
<protein>
    <submittedName>
        <fullName evidence="2">Uncharacterized protein</fullName>
    </submittedName>
</protein>
<dbReference type="EMBL" id="JAZGQO010000005">
    <property type="protein sequence ID" value="KAK6186619.1"/>
    <property type="molecule type" value="Genomic_DNA"/>
</dbReference>
<evidence type="ECO:0000313" key="2">
    <source>
        <dbReference type="EMBL" id="KAK6186619.1"/>
    </source>
</evidence>
<evidence type="ECO:0000313" key="3">
    <source>
        <dbReference type="Proteomes" id="UP001347796"/>
    </source>
</evidence>
<feature type="region of interest" description="Disordered" evidence="1">
    <location>
        <begin position="1"/>
        <end position="48"/>
    </location>
</feature>
<reference evidence="2 3" key="1">
    <citation type="submission" date="2024-01" db="EMBL/GenBank/DDBJ databases">
        <title>The genome of the rayed Mediterranean limpet Patella caerulea (Linnaeus, 1758).</title>
        <authorList>
            <person name="Anh-Thu Weber A."/>
            <person name="Halstead-Nussloch G."/>
        </authorList>
    </citation>
    <scope>NUCLEOTIDE SEQUENCE [LARGE SCALE GENOMIC DNA]</scope>
    <source>
        <strain evidence="2">AATW-2023a</strain>
        <tissue evidence="2">Whole specimen</tissue>
    </source>
</reference>
<accession>A0AAN8K8I0</accession>
<dbReference type="Proteomes" id="UP001347796">
    <property type="component" value="Unassembled WGS sequence"/>
</dbReference>
<feature type="compositionally biased region" description="Basic and acidic residues" evidence="1">
    <location>
        <begin position="19"/>
        <end position="28"/>
    </location>
</feature>
<feature type="region of interest" description="Disordered" evidence="1">
    <location>
        <begin position="61"/>
        <end position="90"/>
    </location>
</feature>
<name>A0AAN8K8I0_PATCE</name>
<proteinExistence type="predicted"/>
<organism evidence="2 3">
    <name type="scientific">Patella caerulea</name>
    <name type="common">Rayed Mediterranean limpet</name>
    <dbReference type="NCBI Taxonomy" id="87958"/>
    <lineage>
        <taxon>Eukaryota</taxon>
        <taxon>Metazoa</taxon>
        <taxon>Spiralia</taxon>
        <taxon>Lophotrochozoa</taxon>
        <taxon>Mollusca</taxon>
        <taxon>Gastropoda</taxon>
        <taxon>Patellogastropoda</taxon>
        <taxon>Patelloidea</taxon>
        <taxon>Patellidae</taxon>
        <taxon>Patella</taxon>
    </lineage>
</organism>
<dbReference type="AlphaFoldDB" id="A0AAN8K8I0"/>
<gene>
    <name evidence="2" type="ORF">SNE40_005909</name>
</gene>
<sequence length="90" mass="9994">MDSYYGMNVPSTTTSTDSDIDKRNERPLDLSTTCKGENPFQDDGTQEKEVPCIELDVVLSSNVSDDDGDHNDFNDRGVTSVDNSPNQFQK</sequence>
<feature type="compositionally biased region" description="Polar residues" evidence="1">
    <location>
        <begin position="80"/>
        <end position="90"/>
    </location>
</feature>
<evidence type="ECO:0000256" key="1">
    <source>
        <dbReference type="SAM" id="MobiDB-lite"/>
    </source>
</evidence>